<comment type="similarity">
    <text evidence="2">Belongs to the membrane fusion protein (MFP) (TC 8.A.1) family.</text>
</comment>
<feature type="region of interest" description="Disordered" evidence="3">
    <location>
        <begin position="394"/>
        <end position="473"/>
    </location>
</feature>
<evidence type="ECO:0000313" key="10">
    <source>
        <dbReference type="Proteomes" id="UP001568358"/>
    </source>
</evidence>
<evidence type="ECO:0000313" key="9">
    <source>
        <dbReference type="EMBL" id="MEZ6854322.1"/>
    </source>
</evidence>
<sequence length="473" mass="51763">MTACYYQRMLSLTVCCMCLLILTACSGSGEQQQQPAPDVDVVAVHELPVANKWDAVGRVDSKDIVQIKSRVEGFLLEQGFIEGDIVEKDQVLFKIDPKPFEAELLLAKANVEKTQAALVEAKLNLMRGTQLYAGKNISKSKLDAYTSTERQAAAEVDAAKARVYSATINLGYTTISAPFKGRISKITYSVGNLISPSSGTLATIYSIDPIYVYFTVDEKDVVTYRSKWGYGPPPNLKYMLKLPNGERYKLEGKLDFAQPFINKDTGTVELRCIFPNPDNLLISGMYVSVIVEDAEKKNMPVIPQSAVQQNQSGYTVIVVDKNNIATSRKVTLGMRLDAMWVVTSGVTTGERIIVEGLQKVQQGKPVTPHNVTIDSKTGVITKRPKKGVKGAVFFSGKEPAGSVAPSEDDPQKNGSPKTFKNKTSWTDTAPRKDQLSNNTQEPVQKTPVRTKSISRQSNTSNEMPSPSTTNSGS</sequence>
<dbReference type="InterPro" id="IPR058625">
    <property type="entry name" value="MdtA-like_BSH"/>
</dbReference>
<organism evidence="9 10">
    <name type="scientific">Halodesulfovibrio aestuarii</name>
    <dbReference type="NCBI Taxonomy" id="126333"/>
    <lineage>
        <taxon>Bacteria</taxon>
        <taxon>Pseudomonadati</taxon>
        <taxon>Thermodesulfobacteriota</taxon>
        <taxon>Desulfovibrionia</taxon>
        <taxon>Desulfovibrionales</taxon>
        <taxon>Desulfovibrionaceae</taxon>
        <taxon>Halodesulfovibrio</taxon>
    </lineage>
</organism>
<feature type="compositionally biased region" description="Polar residues" evidence="3">
    <location>
        <begin position="412"/>
        <end position="427"/>
    </location>
</feature>
<dbReference type="Gene3D" id="2.40.420.20">
    <property type="match status" value="1"/>
</dbReference>
<dbReference type="Pfam" id="PF25917">
    <property type="entry name" value="BSH_RND"/>
    <property type="match status" value="1"/>
</dbReference>
<keyword evidence="10" id="KW-1185">Reference proteome</keyword>
<feature type="domain" description="Multidrug resistance protein MdtA-like barrel-sandwich hybrid" evidence="6">
    <location>
        <begin position="64"/>
        <end position="197"/>
    </location>
</feature>
<feature type="domain" description="Multidrug resistance protein MdtA-like alpha-helical hairpin" evidence="5">
    <location>
        <begin position="106"/>
        <end position="173"/>
    </location>
</feature>
<evidence type="ECO:0000259" key="7">
    <source>
        <dbReference type="Pfam" id="PF25944"/>
    </source>
</evidence>
<evidence type="ECO:0000259" key="8">
    <source>
        <dbReference type="Pfam" id="PF25967"/>
    </source>
</evidence>
<evidence type="ECO:0000259" key="6">
    <source>
        <dbReference type="Pfam" id="PF25917"/>
    </source>
</evidence>
<dbReference type="EMBL" id="JBFSOO010000009">
    <property type="protein sequence ID" value="MEZ6854322.1"/>
    <property type="molecule type" value="Genomic_DNA"/>
</dbReference>
<evidence type="ECO:0000256" key="1">
    <source>
        <dbReference type="ARBA" id="ARBA00004196"/>
    </source>
</evidence>
<dbReference type="RefSeq" id="WP_371150814.1">
    <property type="nucleotide sequence ID" value="NZ_JBFSOO010000009.1"/>
</dbReference>
<dbReference type="Gene3D" id="1.10.287.470">
    <property type="entry name" value="Helix hairpin bin"/>
    <property type="match status" value="1"/>
</dbReference>
<proteinExistence type="inferred from homology"/>
<evidence type="ECO:0000259" key="5">
    <source>
        <dbReference type="Pfam" id="PF25876"/>
    </source>
</evidence>
<dbReference type="Pfam" id="PF25967">
    <property type="entry name" value="RND-MFP_C"/>
    <property type="match status" value="1"/>
</dbReference>
<keyword evidence="4" id="KW-0732">Signal</keyword>
<feature type="signal peptide" evidence="4">
    <location>
        <begin position="1"/>
        <end position="26"/>
    </location>
</feature>
<evidence type="ECO:0000256" key="3">
    <source>
        <dbReference type="SAM" id="MobiDB-lite"/>
    </source>
</evidence>
<dbReference type="InterPro" id="IPR058626">
    <property type="entry name" value="MdtA-like_b-barrel"/>
</dbReference>
<dbReference type="Pfam" id="PF25876">
    <property type="entry name" value="HH_MFP_RND"/>
    <property type="match status" value="1"/>
</dbReference>
<feature type="domain" description="Multidrug resistance protein MdtA-like beta-barrel" evidence="7">
    <location>
        <begin position="209"/>
        <end position="292"/>
    </location>
</feature>
<dbReference type="Pfam" id="PF25944">
    <property type="entry name" value="Beta-barrel_RND"/>
    <property type="match status" value="1"/>
</dbReference>
<feature type="chain" id="PRO_5045768600" evidence="4">
    <location>
        <begin position="27"/>
        <end position="473"/>
    </location>
</feature>
<reference evidence="9 10" key="1">
    <citation type="submission" date="2024-07" db="EMBL/GenBank/DDBJ databases">
        <title>Active virus-host system and metabolic interactions in a Lokiarchaeon culture.</title>
        <authorList>
            <person name="Ponce Toledo R.I."/>
            <person name="Rodrigues Oliveira T."/>
            <person name="Schleper C."/>
        </authorList>
    </citation>
    <scope>NUCLEOTIDE SEQUENCE [LARGE SCALE GENOMIC DNA]</scope>
    <source>
        <strain evidence="9 10">B35</strain>
    </source>
</reference>
<dbReference type="InterPro" id="IPR058627">
    <property type="entry name" value="MdtA-like_C"/>
</dbReference>
<comment type="caution">
    <text evidence="9">The sequence shown here is derived from an EMBL/GenBank/DDBJ whole genome shotgun (WGS) entry which is preliminary data.</text>
</comment>
<dbReference type="Proteomes" id="UP001568358">
    <property type="component" value="Unassembled WGS sequence"/>
</dbReference>
<dbReference type="NCBIfam" id="TIGR01730">
    <property type="entry name" value="RND_mfp"/>
    <property type="match status" value="1"/>
</dbReference>
<dbReference type="InterPro" id="IPR006143">
    <property type="entry name" value="RND_pump_MFP"/>
</dbReference>
<gene>
    <name evidence="9" type="ORF">AB2Z07_12420</name>
</gene>
<dbReference type="PANTHER" id="PTHR30158">
    <property type="entry name" value="ACRA/E-RELATED COMPONENT OF DRUG EFFLUX TRANSPORTER"/>
    <property type="match status" value="1"/>
</dbReference>
<feature type="compositionally biased region" description="Polar residues" evidence="3">
    <location>
        <begin position="435"/>
        <end position="473"/>
    </location>
</feature>
<dbReference type="InterPro" id="IPR058624">
    <property type="entry name" value="MdtA-like_HH"/>
</dbReference>
<evidence type="ECO:0000256" key="4">
    <source>
        <dbReference type="SAM" id="SignalP"/>
    </source>
</evidence>
<dbReference type="Gene3D" id="2.40.50.100">
    <property type="match status" value="1"/>
</dbReference>
<dbReference type="Gene3D" id="2.40.30.170">
    <property type="match status" value="1"/>
</dbReference>
<evidence type="ECO:0000256" key="2">
    <source>
        <dbReference type="ARBA" id="ARBA00009477"/>
    </source>
</evidence>
<dbReference type="SUPFAM" id="SSF111369">
    <property type="entry name" value="HlyD-like secretion proteins"/>
    <property type="match status" value="1"/>
</dbReference>
<accession>A0ABV4JW92</accession>
<name>A0ABV4JW92_9BACT</name>
<protein>
    <submittedName>
        <fullName evidence="9">Efflux RND transporter periplasmic adaptor subunit</fullName>
    </submittedName>
</protein>
<comment type="subcellular location">
    <subcellularLocation>
        <location evidence="1">Cell envelope</location>
    </subcellularLocation>
</comment>
<feature type="domain" description="Multidrug resistance protein MdtA-like C-terminal permuted SH3" evidence="8">
    <location>
        <begin position="301"/>
        <end position="359"/>
    </location>
</feature>